<evidence type="ECO:0000313" key="4">
    <source>
        <dbReference type="Proteomes" id="UP000034320"/>
    </source>
</evidence>
<proteinExistence type="predicted"/>
<feature type="region of interest" description="Disordered" evidence="1">
    <location>
        <begin position="42"/>
        <end position="61"/>
    </location>
</feature>
<sequence>MFNLKNLSGEKLILFAIGGFTLLVLLVIVIFAVNEGKGSVSSQTANFAKSDSDRPKATADSSFRDLGKMNVNDEKAAEFSIKNDGTKPLTLFKLSTSCDCTFAKLDINGQISPEFTMHSKSDWKTEIAPGDTAKLVVTYRPFIMPVKGIVSRQASLSTNDPDNETLIFTINATVE</sequence>
<dbReference type="EMBL" id="LCDD01000010">
    <property type="protein sequence ID" value="KKS47007.1"/>
    <property type="molecule type" value="Genomic_DNA"/>
</dbReference>
<dbReference type="Proteomes" id="UP000034320">
    <property type="component" value="Unassembled WGS sequence"/>
</dbReference>
<evidence type="ECO:0000313" key="3">
    <source>
        <dbReference type="EMBL" id="KKS47007.1"/>
    </source>
</evidence>
<keyword evidence="2" id="KW-1133">Transmembrane helix</keyword>
<feature type="transmembrane region" description="Helical" evidence="2">
    <location>
        <begin position="12"/>
        <end position="33"/>
    </location>
</feature>
<dbReference type="Pfam" id="PF07610">
    <property type="entry name" value="DUF1573"/>
    <property type="match status" value="1"/>
</dbReference>
<name>A0A0G0ZE49_9BACT</name>
<gene>
    <name evidence="3" type="ORF">UV09_C0010G0017</name>
</gene>
<keyword evidence="2" id="KW-0812">Transmembrane</keyword>
<dbReference type="Gene3D" id="2.60.40.10">
    <property type="entry name" value="Immunoglobulins"/>
    <property type="match status" value="1"/>
</dbReference>
<dbReference type="InterPro" id="IPR013783">
    <property type="entry name" value="Ig-like_fold"/>
</dbReference>
<dbReference type="AlphaFoldDB" id="A0A0G0ZE49"/>
<dbReference type="PANTHER" id="PTHR37833">
    <property type="entry name" value="LIPOPROTEIN-RELATED"/>
    <property type="match status" value="1"/>
</dbReference>
<feature type="compositionally biased region" description="Basic and acidic residues" evidence="1">
    <location>
        <begin position="50"/>
        <end position="61"/>
    </location>
</feature>
<accession>A0A0G0ZE49</accession>
<organism evidence="3 4">
    <name type="scientific">Candidatus Gottesmanbacteria bacterium GW2011_GWA2_42_18</name>
    <dbReference type="NCBI Taxonomy" id="1618442"/>
    <lineage>
        <taxon>Bacteria</taxon>
        <taxon>Candidatus Gottesmaniibacteriota</taxon>
    </lineage>
</organism>
<dbReference type="InterPro" id="IPR011467">
    <property type="entry name" value="DUF1573"/>
</dbReference>
<comment type="caution">
    <text evidence="3">The sequence shown here is derived from an EMBL/GenBank/DDBJ whole genome shotgun (WGS) entry which is preliminary data.</text>
</comment>
<evidence type="ECO:0008006" key="5">
    <source>
        <dbReference type="Google" id="ProtNLM"/>
    </source>
</evidence>
<protein>
    <recommendedName>
        <fullName evidence="5">PF07610 family protein</fullName>
    </recommendedName>
</protein>
<evidence type="ECO:0000256" key="1">
    <source>
        <dbReference type="SAM" id="MobiDB-lite"/>
    </source>
</evidence>
<reference evidence="3 4" key="1">
    <citation type="journal article" date="2015" name="Nature">
        <title>rRNA introns, odd ribosomes, and small enigmatic genomes across a large radiation of phyla.</title>
        <authorList>
            <person name="Brown C.T."/>
            <person name="Hug L.A."/>
            <person name="Thomas B.C."/>
            <person name="Sharon I."/>
            <person name="Castelle C.J."/>
            <person name="Singh A."/>
            <person name="Wilkins M.J."/>
            <person name="Williams K.H."/>
            <person name="Banfield J.F."/>
        </authorList>
    </citation>
    <scope>NUCLEOTIDE SEQUENCE [LARGE SCALE GENOMIC DNA]</scope>
</reference>
<keyword evidence="2" id="KW-0472">Membrane</keyword>
<dbReference type="PANTHER" id="PTHR37833:SF1">
    <property type="entry name" value="SIGNAL PEPTIDE PROTEIN"/>
    <property type="match status" value="1"/>
</dbReference>
<evidence type="ECO:0000256" key="2">
    <source>
        <dbReference type="SAM" id="Phobius"/>
    </source>
</evidence>